<comment type="similarity">
    <text evidence="1">Belongs to the peptidase S8 family.</text>
</comment>
<evidence type="ECO:0000313" key="4">
    <source>
        <dbReference type="EMBL" id="WOH14071.1"/>
    </source>
</evidence>
<organism evidence="4 5">
    <name type="scientific">Daucus carota subsp. sativus</name>
    <name type="common">Carrot</name>
    <dbReference type="NCBI Taxonomy" id="79200"/>
    <lineage>
        <taxon>Eukaryota</taxon>
        <taxon>Viridiplantae</taxon>
        <taxon>Streptophyta</taxon>
        <taxon>Embryophyta</taxon>
        <taxon>Tracheophyta</taxon>
        <taxon>Spermatophyta</taxon>
        <taxon>Magnoliopsida</taxon>
        <taxon>eudicotyledons</taxon>
        <taxon>Gunneridae</taxon>
        <taxon>Pentapetalae</taxon>
        <taxon>asterids</taxon>
        <taxon>campanulids</taxon>
        <taxon>Apiales</taxon>
        <taxon>Apiaceae</taxon>
        <taxon>Apioideae</taxon>
        <taxon>Scandiceae</taxon>
        <taxon>Daucinae</taxon>
        <taxon>Daucus</taxon>
        <taxon>Daucus sect. Daucus</taxon>
    </lineage>
</organism>
<dbReference type="Proteomes" id="UP000077755">
    <property type="component" value="Chromosome 9"/>
</dbReference>
<dbReference type="SUPFAM" id="SSF52743">
    <property type="entry name" value="Subtilisin-like"/>
    <property type="match status" value="1"/>
</dbReference>
<reference evidence="4" key="2">
    <citation type="submission" date="2022-03" db="EMBL/GenBank/DDBJ databases">
        <title>Draft title - Genomic analysis of global carrot germplasm unveils the trajectory of domestication and the origin of high carotenoid orange carrot.</title>
        <authorList>
            <person name="Iorizzo M."/>
            <person name="Ellison S."/>
            <person name="Senalik D."/>
            <person name="Macko-Podgorni A."/>
            <person name="Grzebelus D."/>
            <person name="Bostan H."/>
            <person name="Rolling W."/>
            <person name="Curaba J."/>
            <person name="Simon P."/>
        </authorList>
    </citation>
    <scope>NUCLEOTIDE SEQUENCE</scope>
    <source>
        <tissue evidence="4">Leaf</tissue>
    </source>
</reference>
<dbReference type="Gene3D" id="3.40.50.200">
    <property type="entry name" value="Peptidase S8/S53 domain"/>
    <property type="match status" value="1"/>
</dbReference>
<dbReference type="InterPro" id="IPR036852">
    <property type="entry name" value="Peptidase_S8/S53_dom_sf"/>
</dbReference>
<name>A0A175YD95_DAUCS</name>
<evidence type="ECO:0000313" key="5">
    <source>
        <dbReference type="Proteomes" id="UP000077755"/>
    </source>
</evidence>
<keyword evidence="5" id="KW-1185">Reference proteome</keyword>
<sequence>MGCTENAFGSFAARRFWEKTQKQNAAAGLVVATHNINETRVPYFRSAGFLDVNDVKSPRDEQDHGTHAASIAAIRYVSNANLMGLANGTTRGGYPSARIAVYKTGLISPTKLKMMLMDHQRKKDDSDIKSARTHPKLQDIDPLDQNLYKLSILKDVPRIAAVKIFKQERVPETESQEDLQANGGQAAPQPSVLPAYI</sequence>
<dbReference type="EMBL" id="CP093351">
    <property type="protein sequence ID" value="WOH14071.1"/>
    <property type="molecule type" value="Genomic_DNA"/>
</dbReference>
<feature type="domain" description="DUF7796" evidence="3">
    <location>
        <begin position="142"/>
        <end position="179"/>
    </location>
</feature>
<dbReference type="InterPro" id="IPR056698">
    <property type="entry name" value="DUF7796"/>
</dbReference>
<dbReference type="GO" id="GO:0004252">
    <property type="term" value="F:serine-type endopeptidase activity"/>
    <property type="evidence" value="ECO:0007669"/>
    <property type="project" value="InterPro"/>
</dbReference>
<dbReference type="Gramene" id="KZM81589">
    <property type="protein sequence ID" value="KZM81589"/>
    <property type="gene ID" value="DCAR_029202"/>
</dbReference>
<evidence type="ECO:0000256" key="2">
    <source>
        <dbReference type="ARBA" id="ARBA00022729"/>
    </source>
</evidence>
<reference evidence="4" key="1">
    <citation type="journal article" date="2016" name="Nat. Genet.">
        <title>A high-quality carrot genome assembly provides new insights into carotenoid accumulation and asterid genome evolution.</title>
        <authorList>
            <person name="Iorizzo M."/>
            <person name="Ellison S."/>
            <person name="Senalik D."/>
            <person name="Zeng P."/>
            <person name="Satapoomin P."/>
            <person name="Huang J."/>
            <person name="Bowman M."/>
            <person name="Iovene M."/>
            <person name="Sanseverino W."/>
            <person name="Cavagnaro P."/>
            <person name="Yildiz M."/>
            <person name="Macko-Podgorni A."/>
            <person name="Moranska E."/>
            <person name="Grzebelus E."/>
            <person name="Grzebelus D."/>
            <person name="Ashrafi H."/>
            <person name="Zheng Z."/>
            <person name="Cheng S."/>
            <person name="Spooner D."/>
            <person name="Van Deynze A."/>
            <person name="Simon P."/>
        </authorList>
    </citation>
    <scope>NUCLEOTIDE SEQUENCE</scope>
    <source>
        <tissue evidence="4">Leaf</tissue>
    </source>
</reference>
<protein>
    <recommendedName>
        <fullName evidence="3">DUF7796 domain-containing protein</fullName>
    </recommendedName>
</protein>
<keyword evidence="2" id="KW-0732">Signal</keyword>
<dbReference type="Pfam" id="PF25072">
    <property type="entry name" value="DUF7796"/>
    <property type="match status" value="1"/>
</dbReference>
<accession>A0A175YD95</accession>
<dbReference type="InterPro" id="IPR045051">
    <property type="entry name" value="SBT"/>
</dbReference>
<evidence type="ECO:0000256" key="1">
    <source>
        <dbReference type="ARBA" id="ARBA00011073"/>
    </source>
</evidence>
<dbReference type="PANTHER" id="PTHR10795">
    <property type="entry name" value="PROPROTEIN CONVERTASE SUBTILISIN/KEXIN"/>
    <property type="match status" value="1"/>
</dbReference>
<evidence type="ECO:0000259" key="3">
    <source>
        <dbReference type="Pfam" id="PF25072"/>
    </source>
</evidence>
<gene>
    <name evidence="4" type="ORF">DCAR_0933587</name>
</gene>
<dbReference type="GO" id="GO:0006508">
    <property type="term" value="P:proteolysis"/>
    <property type="evidence" value="ECO:0007669"/>
    <property type="project" value="InterPro"/>
</dbReference>
<dbReference type="AlphaFoldDB" id="A0A175YD95"/>
<proteinExistence type="inferred from homology"/>